<gene>
    <name evidence="3" type="primary">WDR7</name>
    <name evidence="3" type="ORF">EVAR_58253_1</name>
</gene>
<dbReference type="SMART" id="SM00320">
    <property type="entry name" value="WD40"/>
    <property type="match status" value="2"/>
</dbReference>
<dbReference type="InterPro" id="IPR049916">
    <property type="entry name" value="WDR72-like"/>
</dbReference>
<dbReference type="InterPro" id="IPR015943">
    <property type="entry name" value="WD40/YVTN_repeat-like_dom_sf"/>
</dbReference>
<keyword evidence="4" id="KW-1185">Reference proteome</keyword>
<evidence type="ECO:0000256" key="1">
    <source>
        <dbReference type="PROSITE-ProRule" id="PRU00221"/>
    </source>
</evidence>
<dbReference type="GO" id="GO:0005737">
    <property type="term" value="C:cytoplasm"/>
    <property type="evidence" value="ECO:0007669"/>
    <property type="project" value="TreeGrafter"/>
</dbReference>
<proteinExistence type="predicted"/>
<evidence type="ECO:0000313" key="3">
    <source>
        <dbReference type="EMBL" id="GBP94233.1"/>
    </source>
</evidence>
<dbReference type="PANTHER" id="PTHR44099">
    <property type="entry name" value="RABCONNECTIN-3B, ISOFORM A"/>
    <property type="match status" value="1"/>
</dbReference>
<dbReference type="SUPFAM" id="SSF50978">
    <property type="entry name" value="WD40 repeat-like"/>
    <property type="match status" value="1"/>
</dbReference>
<organism evidence="3 4">
    <name type="scientific">Eumeta variegata</name>
    <name type="common">Bagworm moth</name>
    <name type="synonym">Eumeta japonica</name>
    <dbReference type="NCBI Taxonomy" id="151549"/>
    <lineage>
        <taxon>Eukaryota</taxon>
        <taxon>Metazoa</taxon>
        <taxon>Ecdysozoa</taxon>
        <taxon>Arthropoda</taxon>
        <taxon>Hexapoda</taxon>
        <taxon>Insecta</taxon>
        <taxon>Pterygota</taxon>
        <taxon>Neoptera</taxon>
        <taxon>Endopterygota</taxon>
        <taxon>Lepidoptera</taxon>
        <taxon>Glossata</taxon>
        <taxon>Ditrysia</taxon>
        <taxon>Tineoidea</taxon>
        <taxon>Psychidae</taxon>
        <taxon>Oiketicinae</taxon>
        <taxon>Eumeta</taxon>
    </lineage>
</organism>
<name>A0A4C2A4Q9_EUMVA</name>
<dbReference type="Gene3D" id="2.130.10.10">
    <property type="entry name" value="YVTN repeat-like/Quinoprotein amine dehydrogenase"/>
    <property type="match status" value="1"/>
</dbReference>
<dbReference type="STRING" id="151549.A0A4C2A4Q9"/>
<dbReference type="PANTHER" id="PTHR44099:SF4">
    <property type="entry name" value="RABCONNECTIN-3B, ISOFORM A"/>
    <property type="match status" value="1"/>
</dbReference>
<dbReference type="InterPro" id="IPR001680">
    <property type="entry name" value="WD40_rpt"/>
</dbReference>
<evidence type="ECO:0000256" key="2">
    <source>
        <dbReference type="SAM" id="MobiDB-lite"/>
    </source>
</evidence>
<feature type="repeat" description="WD" evidence="1">
    <location>
        <begin position="193"/>
        <end position="226"/>
    </location>
</feature>
<keyword evidence="1" id="KW-0853">WD repeat</keyword>
<comment type="caution">
    <text evidence="3">The sequence shown here is derived from an EMBL/GenBank/DDBJ whole genome shotgun (WGS) entry which is preliminary data.</text>
</comment>
<dbReference type="InterPro" id="IPR036322">
    <property type="entry name" value="WD40_repeat_dom_sf"/>
</dbReference>
<dbReference type="OrthoDB" id="338622at2759"/>
<evidence type="ECO:0000313" key="4">
    <source>
        <dbReference type="Proteomes" id="UP000299102"/>
    </source>
</evidence>
<reference evidence="3 4" key="1">
    <citation type="journal article" date="2019" name="Commun. Biol.">
        <title>The bagworm genome reveals a unique fibroin gene that provides high tensile strength.</title>
        <authorList>
            <person name="Kono N."/>
            <person name="Nakamura H."/>
            <person name="Ohtoshi R."/>
            <person name="Tomita M."/>
            <person name="Numata K."/>
            <person name="Arakawa K."/>
        </authorList>
    </citation>
    <scope>NUCLEOTIDE SEQUENCE [LARGE SCALE GENOMIC DNA]</scope>
</reference>
<dbReference type="EMBL" id="BGZK01002478">
    <property type="protein sequence ID" value="GBP94233.1"/>
    <property type="molecule type" value="Genomic_DNA"/>
</dbReference>
<feature type="compositionally biased region" description="Basic residues" evidence="2">
    <location>
        <begin position="27"/>
        <end position="38"/>
    </location>
</feature>
<accession>A0A4C2A4Q9</accession>
<protein>
    <submittedName>
        <fullName evidence="3">WD repeat-containing protein 7</fullName>
    </submittedName>
</protein>
<dbReference type="Proteomes" id="UP000299102">
    <property type="component" value="Unassembled WGS sequence"/>
</dbReference>
<dbReference type="Pfam" id="PF00400">
    <property type="entry name" value="WD40"/>
    <property type="match status" value="1"/>
</dbReference>
<dbReference type="PROSITE" id="PS50082">
    <property type="entry name" value="WD_REPEATS_2"/>
    <property type="match status" value="1"/>
</dbReference>
<feature type="region of interest" description="Disordered" evidence="2">
    <location>
        <begin position="19"/>
        <end position="57"/>
    </location>
</feature>
<dbReference type="AlphaFoldDB" id="A0A4C2A4Q9"/>
<sequence>MCSDADKLVPSMTYGLPLTPQADSCRTARRTHAHRHRQAGGVHHDDGTRWRAARRRRRRAPYHALQRGRAEVLRGVELLIDRMHNGVAELLVEVHTAHMLPDIQRIQQIHNPNNAFMLNTLDESRKRRLTEFQELFTCPQVMDIILHCVDQSHLKSKGLNEVSHCPATRRIAVGSHTGQLALYELRAGRCQSLAAHNGPVTACAFSPDGRYLVSYATADNRLSFWQSTAGMFGLGAAQTLREVLQHRAHGGRGEAQPARLARLVWTNSRTVTLMLADGSGPVQRLNGSKGLSTDENRTLRSRITRVALSLYFYIVYLL</sequence>